<evidence type="ECO:0000313" key="1">
    <source>
        <dbReference type="EMBL" id="KAG2566356.1"/>
    </source>
</evidence>
<proteinExistence type="predicted"/>
<dbReference type="InterPro" id="IPR053197">
    <property type="entry name" value="F-box_SCFL_complex_component"/>
</dbReference>
<dbReference type="Gene3D" id="3.80.10.10">
    <property type="entry name" value="Ribonuclease Inhibitor"/>
    <property type="match status" value="1"/>
</dbReference>
<dbReference type="PANTHER" id="PTHR34223">
    <property type="entry name" value="OS11G0201299 PROTEIN"/>
    <property type="match status" value="1"/>
</dbReference>
<dbReference type="SUPFAM" id="SSF52047">
    <property type="entry name" value="RNI-like"/>
    <property type="match status" value="1"/>
</dbReference>
<accession>A0A8T0Q5P9</accession>
<evidence type="ECO:0000313" key="2">
    <source>
        <dbReference type="Proteomes" id="UP000823388"/>
    </source>
</evidence>
<dbReference type="InterPro" id="IPR032675">
    <property type="entry name" value="LRR_dom_sf"/>
</dbReference>
<gene>
    <name evidence="1" type="ORF">PVAP13_7NG196372</name>
</gene>
<keyword evidence="2" id="KW-1185">Reference proteome</keyword>
<dbReference type="AlphaFoldDB" id="A0A8T0Q5P9"/>
<reference evidence="1" key="1">
    <citation type="submission" date="2020-05" db="EMBL/GenBank/DDBJ databases">
        <title>WGS assembly of Panicum virgatum.</title>
        <authorList>
            <person name="Lovell J.T."/>
            <person name="Jenkins J."/>
            <person name="Shu S."/>
            <person name="Juenger T.E."/>
            <person name="Schmutz J."/>
        </authorList>
    </citation>
    <scope>NUCLEOTIDE SEQUENCE</scope>
    <source>
        <strain evidence="1">AP13</strain>
    </source>
</reference>
<feature type="non-terminal residue" evidence="1">
    <location>
        <position position="1"/>
    </location>
</feature>
<dbReference type="EMBL" id="CM029050">
    <property type="protein sequence ID" value="KAG2566356.1"/>
    <property type="molecule type" value="Genomic_DNA"/>
</dbReference>
<organism evidence="1 2">
    <name type="scientific">Panicum virgatum</name>
    <name type="common">Blackwell switchgrass</name>
    <dbReference type="NCBI Taxonomy" id="38727"/>
    <lineage>
        <taxon>Eukaryota</taxon>
        <taxon>Viridiplantae</taxon>
        <taxon>Streptophyta</taxon>
        <taxon>Embryophyta</taxon>
        <taxon>Tracheophyta</taxon>
        <taxon>Spermatophyta</taxon>
        <taxon>Magnoliopsida</taxon>
        <taxon>Liliopsida</taxon>
        <taxon>Poales</taxon>
        <taxon>Poaceae</taxon>
        <taxon>PACMAD clade</taxon>
        <taxon>Panicoideae</taxon>
        <taxon>Panicodae</taxon>
        <taxon>Paniceae</taxon>
        <taxon>Panicinae</taxon>
        <taxon>Panicum</taxon>
        <taxon>Panicum sect. Hiantes</taxon>
    </lineage>
</organism>
<name>A0A8T0Q5P9_PANVG</name>
<protein>
    <submittedName>
        <fullName evidence="1">Uncharacterized protein</fullName>
    </submittedName>
</protein>
<sequence>QRWDLQPAATGGGGRSDAQAVQTTVLSKRWIDLWRSMPAINLNIKEFECRSPAPGQYEKTRWGKMENFTTNLLMRHRAPRLDAFRLNTGSIRVDWRRDVDRWIRRAIEYCPVKLHIRLPVRLGVPYQLPKPFSCHLKRLVLLLRSECPVLEDLELWRCREFSGLHSDTLKKLYVYDCSGGAADKLVIRAPSLASLSLSLPIHGACGYRNGVLLYTEKFLAEAWISMGYNQLSRRGGAILLGSLFNVTSLELISFSAMAILHEEFDKSPVFDNLRTLSLIGCFDSKHDVNKFRALGRLLQKLPNLEKLTLKDFWEQII</sequence>
<dbReference type="PANTHER" id="PTHR34223:SF98">
    <property type="entry name" value="OS04G0440901 PROTEIN"/>
    <property type="match status" value="1"/>
</dbReference>
<comment type="caution">
    <text evidence="1">The sequence shown here is derived from an EMBL/GenBank/DDBJ whole genome shotgun (WGS) entry which is preliminary data.</text>
</comment>
<dbReference type="Proteomes" id="UP000823388">
    <property type="component" value="Chromosome 7N"/>
</dbReference>